<name>A0ABZ2KJU0_9BACT</name>
<protein>
    <recommendedName>
        <fullName evidence="1">AMP-binding enzyme C-terminal domain-containing protein</fullName>
    </recommendedName>
</protein>
<keyword evidence="3" id="KW-1185">Reference proteome</keyword>
<gene>
    <name evidence="2" type="ORF">LZC95_19230</name>
</gene>
<proteinExistence type="predicted"/>
<dbReference type="InterPro" id="IPR045851">
    <property type="entry name" value="AMP-bd_C_sf"/>
</dbReference>
<dbReference type="Pfam" id="PF13193">
    <property type="entry name" value="AMP-binding_C"/>
    <property type="match status" value="1"/>
</dbReference>
<dbReference type="Gene3D" id="3.30.300.30">
    <property type="match status" value="1"/>
</dbReference>
<dbReference type="Proteomes" id="UP001379533">
    <property type="component" value="Chromosome"/>
</dbReference>
<dbReference type="SUPFAM" id="SSF56801">
    <property type="entry name" value="Acetyl-CoA synthetase-like"/>
    <property type="match status" value="1"/>
</dbReference>
<dbReference type="EMBL" id="CP089982">
    <property type="protein sequence ID" value="WXA98942.1"/>
    <property type="molecule type" value="Genomic_DNA"/>
</dbReference>
<evidence type="ECO:0000313" key="2">
    <source>
        <dbReference type="EMBL" id="WXA98942.1"/>
    </source>
</evidence>
<dbReference type="InterPro" id="IPR025110">
    <property type="entry name" value="AMP-bd_C"/>
</dbReference>
<sequence length="62" mass="7181">MRHRHSEPGVETGGRLSDEIIGWSKERLAAYKYPRRVQFVDAFPLGPSGKVLKRELVTRFVR</sequence>
<reference evidence="2 3" key="1">
    <citation type="submission" date="2021-12" db="EMBL/GenBank/DDBJ databases">
        <title>Discovery of the Pendulisporaceae a myxobacterial family with distinct sporulation behavior and unique specialized metabolism.</title>
        <authorList>
            <person name="Garcia R."/>
            <person name="Popoff A."/>
            <person name="Bader C.D."/>
            <person name="Loehr J."/>
            <person name="Walesch S."/>
            <person name="Walt C."/>
            <person name="Boldt J."/>
            <person name="Bunk B."/>
            <person name="Haeckl F.J.F.P.J."/>
            <person name="Gunesch A.P."/>
            <person name="Birkelbach J."/>
            <person name="Nuebel U."/>
            <person name="Pietschmann T."/>
            <person name="Bach T."/>
            <person name="Mueller R."/>
        </authorList>
    </citation>
    <scope>NUCLEOTIDE SEQUENCE [LARGE SCALE GENOMIC DNA]</scope>
    <source>
        <strain evidence="2 3">MSr12523</strain>
    </source>
</reference>
<feature type="domain" description="AMP-binding enzyme C-terminal" evidence="1">
    <location>
        <begin position="12"/>
        <end position="50"/>
    </location>
</feature>
<dbReference type="RefSeq" id="WP_394849569.1">
    <property type="nucleotide sequence ID" value="NZ_CP089982.1"/>
</dbReference>
<evidence type="ECO:0000313" key="3">
    <source>
        <dbReference type="Proteomes" id="UP001379533"/>
    </source>
</evidence>
<accession>A0ABZ2KJU0</accession>
<organism evidence="2 3">
    <name type="scientific">Pendulispora brunnea</name>
    <dbReference type="NCBI Taxonomy" id="2905690"/>
    <lineage>
        <taxon>Bacteria</taxon>
        <taxon>Pseudomonadati</taxon>
        <taxon>Myxococcota</taxon>
        <taxon>Myxococcia</taxon>
        <taxon>Myxococcales</taxon>
        <taxon>Sorangiineae</taxon>
        <taxon>Pendulisporaceae</taxon>
        <taxon>Pendulispora</taxon>
    </lineage>
</organism>
<evidence type="ECO:0000259" key="1">
    <source>
        <dbReference type="Pfam" id="PF13193"/>
    </source>
</evidence>